<sequence>MKNFLKIFLLTTVATFATETAPSKIPVEMEGMEAELRGDGTFLIGGPTYIYDRILGAGGLHSESELWTPGKLRDRLLFNRMSGILSWAPMDPAIWMKTGNELGDLIYQDFITAAEDRPMNHTPILEGGFRTPSFHGFWATARLFQDDHFSQRTMGSRKDVVEGSFDFFGENWPLFSSAYGGFGYTNSLVNASLMVGEEYYWLFTETSRWIPVHNKPRVEGRVDLFDASLTLTYEDAEYQNKIKKEHGSRKELNGSLYYRCGNACKQGIFLVSAGLAFRAVDDSGTVYTELEDDRVFWPFIELHAQPVKRLTADVMFGINDRDWMVQDSIQFVVPTPKEVGTLIGVKNISATRLNPMADTKEYYGKESIDLTADGQMSLMQTYMTFADTVTNFAIGGRASLWAEYGAETFDVERYGEDNGYTVRYGDVSRINDWIKGVTAELWFSAWYKKMFDFKASAGFERIDGDLQEAEVTPAEYYVGFSADWFIRESFKISHSIHYRSDAQWNLRSANPMEIKGDWYWDASFEQQFPKYGIYLTGTLLHVMADETIEAPNASYNSLRFICSAKKTF</sequence>
<organism evidence="1">
    <name type="scientific">uncultured bacterium fosmid pJB18D1_contig I</name>
    <dbReference type="NCBI Taxonomy" id="1478057"/>
    <lineage>
        <taxon>Bacteria</taxon>
        <taxon>environmental samples</taxon>
    </lineage>
</organism>
<proteinExistence type="predicted"/>
<name>A0A0H3U7B6_9BACT</name>
<dbReference type="EMBL" id="KF540231">
    <property type="protein sequence ID" value="AIF26429.1"/>
    <property type="molecule type" value="Genomic_DNA"/>
</dbReference>
<accession>A0A0H3U7B6</accession>
<evidence type="ECO:0000313" key="1">
    <source>
        <dbReference type="EMBL" id="AIF26429.1"/>
    </source>
</evidence>
<reference evidence="1" key="1">
    <citation type="submission" date="2013-08" db="EMBL/GenBank/DDBJ databases">
        <title>Comparison of modified E. coli strains.</title>
        <authorList>
            <person name="Juergensen J."/>
            <person name="Bonge A."/>
            <person name="Streit W.R."/>
        </authorList>
    </citation>
    <scope>NUCLEOTIDE SEQUENCE</scope>
</reference>
<protein>
    <submittedName>
        <fullName evidence="1">Uncharacterized protein</fullName>
    </submittedName>
</protein>
<dbReference type="AlphaFoldDB" id="A0A0H3U7B6"/>